<dbReference type="PANTHER" id="PTHR43767:SF1">
    <property type="entry name" value="NONRIBOSOMAL PEPTIDE SYNTHASE PES1 (EUROFUNG)-RELATED"/>
    <property type="match status" value="1"/>
</dbReference>
<dbReference type="SUPFAM" id="SSF56801">
    <property type="entry name" value="Acetyl-CoA synthetase-like"/>
    <property type="match status" value="1"/>
</dbReference>
<feature type="domain" description="AMP-dependent synthetase/ligase" evidence="1">
    <location>
        <begin position="15"/>
        <end position="134"/>
    </location>
</feature>
<feature type="non-terminal residue" evidence="2">
    <location>
        <position position="167"/>
    </location>
</feature>
<organism evidence="2">
    <name type="scientific">marine metagenome</name>
    <dbReference type="NCBI Taxonomy" id="408172"/>
    <lineage>
        <taxon>unclassified sequences</taxon>
        <taxon>metagenomes</taxon>
        <taxon>ecological metagenomes</taxon>
    </lineage>
</organism>
<reference evidence="2" key="1">
    <citation type="submission" date="2018-05" db="EMBL/GenBank/DDBJ databases">
        <authorList>
            <person name="Lanie J.A."/>
            <person name="Ng W.-L."/>
            <person name="Kazmierczak K.M."/>
            <person name="Andrzejewski T.M."/>
            <person name="Davidsen T.M."/>
            <person name="Wayne K.J."/>
            <person name="Tettelin H."/>
            <person name="Glass J.I."/>
            <person name="Rusch D."/>
            <person name="Podicherti R."/>
            <person name="Tsui H.-C.T."/>
            <person name="Winkler M.E."/>
        </authorList>
    </citation>
    <scope>NUCLEOTIDE SEQUENCE</scope>
</reference>
<dbReference type="Pfam" id="PF00501">
    <property type="entry name" value="AMP-binding"/>
    <property type="match status" value="1"/>
</dbReference>
<gene>
    <name evidence="2" type="ORF">METZ01_LOCUS250570</name>
</gene>
<evidence type="ECO:0000313" key="2">
    <source>
        <dbReference type="EMBL" id="SVB97716.1"/>
    </source>
</evidence>
<dbReference type="AlphaFoldDB" id="A0A382IDM8"/>
<dbReference type="InterPro" id="IPR050237">
    <property type="entry name" value="ATP-dep_AMP-bd_enzyme"/>
</dbReference>
<feature type="non-terminal residue" evidence="2">
    <location>
        <position position="1"/>
    </location>
</feature>
<dbReference type="PANTHER" id="PTHR43767">
    <property type="entry name" value="LONG-CHAIN-FATTY-ACID--COA LIGASE"/>
    <property type="match status" value="1"/>
</dbReference>
<dbReference type="InterPro" id="IPR042099">
    <property type="entry name" value="ANL_N_sf"/>
</dbReference>
<dbReference type="Gene3D" id="3.40.50.12780">
    <property type="entry name" value="N-terminal domain of ligase-like"/>
    <property type="match status" value="1"/>
</dbReference>
<protein>
    <recommendedName>
        <fullName evidence="1">AMP-dependent synthetase/ligase domain-containing protein</fullName>
    </recommendedName>
</protein>
<sequence>VTVDISEWSLVGLVQRQAADRGDQEYMSFEHGTLLTYAALDRDSDQIARNLASLGIGPSDRVIVLVKNRIEFMLAMIGIMKIGALFVPINTELKGAFLQHQMRNAEPSAVFLDYDLRDAFDSVDGGNKNLTSVIYVAGNVPDHRPSILAKADALTFEEFLALEGAGD</sequence>
<accession>A0A382IDM8</accession>
<dbReference type="EMBL" id="UINC01066720">
    <property type="protein sequence ID" value="SVB97716.1"/>
    <property type="molecule type" value="Genomic_DNA"/>
</dbReference>
<dbReference type="InterPro" id="IPR000873">
    <property type="entry name" value="AMP-dep_synth/lig_dom"/>
</dbReference>
<proteinExistence type="predicted"/>
<evidence type="ECO:0000259" key="1">
    <source>
        <dbReference type="Pfam" id="PF00501"/>
    </source>
</evidence>
<name>A0A382IDM8_9ZZZZ</name>